<dbReference type="Gene3D" id="2.60.200.20">
    <property type="match status" value="1"/>
</dbReference>
<feature type="region of interest" description="Disordered" evidence="7">
    <location>
        <begin position="453"/>
        <end position="478"/>
    </location>
</feature>
<organism evidence="11 12">
    <name type="scientific">Phaedon cochleariae</name>
    <name type="common">Mustard beetle</name>
    <dbReference type="NCBI Taxonomy" id="80249"/>
    <lineage>
        <taxon>Eukaryota</taxon>
        <taxon>Metazoa</taxon>
        <taxon>Ecdysozoa</taxon>
        <taxon>Arthropoda</taxon>
        <taxon>Hexapoda</taxon>
        <taxon>Insecta</taxon>
        <taxon>Pterygota</taxon>
        <taxon>Neoptera</taxon>
        <taxon>Endopterygota</taxon>
        <taxon>Coleoptera</taxon>
        <taxon>Polyphaga</taxon>
        <taxon>Cucujiformia</taxon>
        <taxon>Chrysomeloidea</taxon>
        <taxon>Chrysomelidae</taxon>
        <taxon>Chrysomelinae</taxon>
        <taxon>Chrysomelini</taxon>
        <taxon>Phaedon</taxon>
    </lineage>
</organism>
<dbReference type="Proteomes" id="UP001153737">
    <property type="component" value="Chromosome 4"/>
</dbReference>
<dbReference type="SMART" id="SM00184">
    <property type="entry name" value="RING"/>
    <property type="match status" value="1"/>
</dbReference>
<dbReference type="Pfam" id="PF00498">
    <property type="entry name" value="FHA"/>
    <property type="match status" value="1"/>
</dbReference>
<accession>A0A9N9SHS8</accession>
<feature type="domain" description="FHA" evidence="8">
    <location>
        <begin position="25"/>
        <end position="74"/>
    </location>
</feature>
<evidence type="ECO:0000313" key="11">
    <source>
        <dbReference type="EMBL" id="CAG9820641.1"/>
    </source>
</evidence>
<dbReference type="CDD" id="cd00060">
    <property type="entry name" value="FHA"/>
    <property type="match status" value="1"/>
</dbReference>
<evidence type="ECO:0000256" key="3">
    <source>
        <dbReference type="ARBA" id="ARBA00022723"/>
    </source>
</evidence>
<dbReference type="SMART" id="SM00240">
    <property type="entry name" value="FHA"/>
    <property type="match status" value="1"/>
</dbReference>
<dbReference type="PANTHER" id="PTHR16079">
    <property type="entry name" value="UBIQUITIN LIGASE PROTEIN CHFR"/>
    <property type="match status" value="1"/>
</dbReference>
<dbReference type="Gene3D" id="3.30.40.10">
    <property type="entry name" value="Zinc/RING finger domain, C3HC4 (zinc finger)"/>
    <property type="match status" value="1"/>
</dbReference>
<dbReference type="OrthoDB" id="5330228at2759"/>
<dbReference type="CDD" id="cd16535">
    <property type="entry name" value="RING-HC_RNF8"/>
    <property type="match status" value="1"/>
</dbReference>
<feature type="region of interest" description="Disordered" evidence="7">
    <location>
        <begin position="202"/>
        <end position="223"/>
    </location>
</feature>
<evidence type="ECO:0000256" key="5">
    <source>
        <dbReference type="ARBA" id="ARBA00022833"/>
    </source>
</evidence>
<keyword evidence="3" id="KW-0479">Metal-binding</keyword>
<dbReference type="GO" id="GO:0003676">
    <property type="term" value="F:nucleic acid binding"/>
    <property type="evidence" value="ECO:0007669"/>
    <property type="project" value="InterPro"/>
</dbReference>
<dbReference type="PROSITE" id="PS50006">
    <property type="entry name" value="FHA_DOMAIN"/>
    <property type="match status" value="1"/>
</dbReference>
<feature type="region of interest" description="Disordered" evidence="7">
    <location>
        <begin position="145"/>
        <end position="184"/>
    </location>
</feature>
<feature type="compositionally biased region" description="Basic and acidic residues" evidence="7">
    <location>
        <begin position="365"/>
        <end position="374"/>
    </location>
</feature>
<dbReference type="GO" id="GO:0006511">
    <property type="term" value="P:ubiquitin-dependent protein catabolic process"/>
    <property type="evidence" value="ECO:0007669"/>
    <property type="project" value="TreeGrafter"/>
</dbReference>
<reference evidence="11" key="1">
    <citation type="submission" date="2022-01" db="EMBL/GenBank/DDBJ databases">
        <authorList>
            <person name="King R."/>
        </authorList>
    </citation>
    <scope>NUCLEOTIDE SEQUENCE</scope>
</reference>
<dbReference type="InterPro" id="IPR013083">
    <property type="entry name" value="Znf_RING/FYVE/PHD"/>
</dbReference>
<dbReference type="InterPro" id="IPR008984">
    <property type="entry name" value="SMAD_FHA_dom_sf"/>
</dbReference>
<evidence type="ECO:0000256" key="4">
    <source>
        <dbReference type="ARBA" id="ARBA00022771"/>
    </source>
</evidence>
<dbReference type="InterPro" id="IPR001878">
    <property type="entry name" value="Znf_CCHC"/>
</dbReference>
<dbReference type="InterPro" id="IPR000253">
    <property type="entry name" value="FHA_dom"/>
</dbReference>
<dbReference type="GO" id="GO:0016567">
    <property type="term" value="P:protein ubiquitination"/>
    <property type="evidence" value="ECO:0007669"/>
    <property type="project" value="TreeGrafter"/>
</dbReference>
<dbReference type="PROSITE" id="PS00518">
    <property type="entry name" value="ZF_RING_1"/>
    <property type="match status" value="1"/>
</dbReference>
<dbReference type="SUPFAM" id="SSF49879">
    <property type="entry name" value="SMAD/FHA domain"/>
    <property type="match status" value="1"/>
</dbReference>
<feature type="compositionally biased region" description="Basic and acidic residues" evidence="7">
    <location>
        <begin position="461"/>
        <end position="475"/>
    </location>
</feature>
<dbReference type="InterPro" id="IPR052256">
    <property type="entry name" value="E3_ubiquitin-ligase_CHFR"/>
</dbReference>
<evidence type="ECO:0000256" key="1">
    <source>
        <dbReference type="ARBA" id="ARBA00005797"/>
    </source>
</evidence>
<reference evidence="11" key="2">
    <citation type="submission" date="2022-10" db="EMBL/GenBank/DDBJ databases">
        <authorList>
            <consortium name="ENA_rothamsted_submissions"/>
            <consortium name="culmorum"/>
            <person name="King R."/>
        </authorList>
    </citation>
    <scope>NUCLEOTIDE SEQUENCE</scope>
</reference>
<dbReference type="InterPro" id="IPR017907">
    <property type="entry name" value="Znf_RING_CS"/>
</dbReference>
<gene>
    <name evidence="11" type="ORF">PHAECO_LOCUS8134</name>
</gene>
<feature type="domain" description="RING-type" evidence="9">
    <location>
        <begin position="291"/>
        <end position="329"/>
    </location>
</feature>
<evidence type="ECO:0000256" key="6">
    <source>
        <dbReference type="PROSITE-ProRule" id="PRU00047"/>
    </source>
</evidence>
<evidence type="ECO:0000256" key="2">
    <source>
        <dbReference type="ARBA" id="ARBA00017908"/>
    </source>
</evidence>
<dbReference type="EMBL" id="OU896710">
    <property type="protein sequence ID" value="CAG9820641.1"/>
    <property type="molecule type" value="Genomic_DNA"/>
</dbReference>
<comment type="similarity">
    <text evidence="1">Belongs to the CHFR family.</text>
</comment>
<dbReference type="GO" id="GO:0005634">
    <property type="term" value="C:nucleus"/>
    <property type="evidence" value="ECO:0007669"/>
    <property type="project" value="TreeGrafter"/>
</dbReference>
<evidence type="ECO:0000259" key="8">
    <source>
        <dbReference type="PROSITE" id="PS50006"/>
    </source>
</evidence>
<feature type="region of interest" description="Disordered" evidence="7">
    <location>
        <begin position="365"/>
        <end position="404"/>
    </location>
</feature>
<sequence length="513" mass="56950">MACVENPTLKNIESGNIIEVNTSPFTIGRGLVCNFVIPSTVVSRKHCFLEKNEESRWILQDTSTNGTYLNGILIKSSRSSPLKDSDVIGLSLENEQYTFHYSSPEDISDEQLCMIADSVLQDVEVVTEEVITDPMENMITIPSAFTEDTNPDKKNDGITSHQGSVPANPVMLTKTDRTSNPGIISSLNSVKEMMIIIENNENGLNPNKKIKTGPQNSEKNTSIVDLTNQSICSRSSIIIIENPPSTDEPGPSKAENDIQVKEELPDQAIPKSSSTQAVQDNIDEMEDEMQCSICSEMFVKATTLNCAHTFCKFCIETWKKNKSECPICRCRITSLTSTLVLDNVIEKIIQNAPEEMQKHRKELLEDRKKEELKKQATMPSSKSRRGGRNHRNRGGSSNHGTYNYNARVPQSLAVPVNNTRVLQVVHSSGAPIVRNATVPPVVTNPVNNASVIEVESSSESSDTHSETDSEAWRDEYDNDDWYDDGIPGAYYGGYGHCYSCGSRGHWRNGCPYR</sequence>
<feature type="compositionally biased region" description="Basic residues" evidence="7">
    <location>
        <begin position="382"/>
        <end position="393"/>
    </location>
</feature>
<protein>
    <recommendedName>
        <fullName evidence="2">E3 ubiquitin-protein ligase CHFR</fullName>
    </recommendedName>
</protein>
<dbReference type="AlphaFoldDB" id="A0A9N9SHS8"/>
<evidence type="ECO:0000313" key="12">
    <source>
        <dbReference type="Proteomes" id="UP001153737"/>
    </source>
</evidence>
<dbReference type="GO" id="GO:0004842">
    <property type="term" value="F:ubiquitin-protein transferase activity"/>
    <property type="evidence" value="ECO:0007669"/>
    <property type="project" value="TreeGrafter"/>
</dbReference>
<keyword evidence="12" id="KW-1185">Reference proteome</keyword>
<dbReference type="InterPro" id="IPR001841">
    <property type="entry name" value="Znf_RING"/>
</dbReference>
<keyword evidence="4 6" id="KW-0863">Zinc-finger</keyword>
<dbReference type="GO" id="GO:0008270">
    <property type="term" value="F:zinc ion binding"/>
    <property type="evidence" value="ECO:0007669"/>
    <property type="project" value="UniProtKB-KW"/>
</dbReference>
<evidence type="ECO:0000259" key="10">
    <source>
        <dbReference type="PROSITE" id="PS50158"/>
    </source>
</evidence>
<dbReference type="PANTHER" id="PTHR16079:SF4">
    <property type="entry name" value="E3 UBIQUITIN-PROTEIN LIGASE CHFR"/>
    <property type="match status" value="1"/>
</dbReference>
<dbReference type="PROSITE" id="PS50089">
    <property type="entry name" value="ZF_RING_2"/>
    <property type="match status" value="1"/>
</dbReference>
<dbReference type="PROSITE" id="PS50158">
    <property type="entry name" value="ZF_CCHC"/>
    <property type="match status" value="1"/>
</dbReference>
<feature type="compositionally biased region" description="Polar residues" evidence="7">
    <location>
        <begin position="213"/>
        <end position="223"/>
    </location>
</feature>
<evidence type="ECO:0000259" key="9">
    <source>
        <dbReference type="PROSITE" id="PS50089"/>
    </source>
</evidence>
<evidence type="ECO:0000256" key="7">
    <source>
        <dbReference type="SAM" id="MobiDB-lite"/>
    </source>
</evidence>
<dbReference type="InterPro" id="IPR018957">
    <property type="entry name" value="Znf_C3HC4_RING-type"/>
</dbReference>
<feature type="domain" description="CCHC-type" evidence="10">
    <location>
        <begin position="497"/>
        <end position="511"/>
    </location>
</feature>
<proteinExistence type="inferred from homology"/>
<dbReference type="Pfam" id="PF00097">
    <property type="entry name" value="zf-C3HC4"/>
    <property type="match status" value="1"/>
</dbReference>
<dbReference type="SUPFAM" id="SSF57850">
    <property type="entry name" value="RING/U-box"/>
    <property type="match status" value="1"/>
</dbReference>
<name>A0A9N9SHS8_PHACE</name>
<keyword evidence="5" id="KW-0862">Zinc</keyword>